<keyword evidence="3" id="KW-1185">Reference proteome</keyword>
<feature type="compositionally biased region" description="Pro residues" evidence="1">
    <location>
        <begin position="47"/>
        <end position="60"/>
    </location>
</feature>
<evidence type="ECO:0000313" key="3">
    <source>
        <dbReference type="Proteomes" id="UP001583186"/>
    </source>
</evidence>
<accession>A0ABR3ZGT3</accession>
<reference evidence="2 3" key="1">
    <citation type="journal article" date="2024" name="IMA Fungus">
        <title>IMA Genome - F19 : A genome assembly and annotation guide to empower mycologists, including annotated draft genome sequences of Ceratocystis pirilliformis, Diaporthe australafricana, Fusarium ophioides, Paecilomyces lecythidis, and Sporothrix stenoceras.</title>
        <authorList>
            <person name="Aylward J."/>
            <person name="Wilson A.M."/>
            <person name="Visagie C.M."/>
            <person name="Spraker J."/>
            <person name="Barnes I."/>
            <person name="Buitendag C."/>
            <person name="Ceriani C."/>
            <person name="Del Mar Angel L."/>
            <person name="du Plessis D."/>
            <person name="Fuchs T."/>
            <person name="Gasser K."/>
            <person name="Kramer D."/>
            <person name="Li W."/>
            <person name="Munsamy K."/>
            <person name="Piso A."/>
            <person name="Price J.L."/>
            <person name="Sonnekus B."/>
            <person name="Thomas C."/>
            <person name="van der Nest A."/>
            <person name="van Dijk A."/>
            <person name="van Heerden A."/>
            <person name="van Vuuren N."/>
            <person name="Yilmaz N."/>
            <person name="Duong T.A."/>
            <person name="van der Merwe N.A."/>
            <person name="Wingfield M.J."/>
            <person name="Wingfield B.D."/>
        </authorList>
    </citation>
    <scope>NUCLEOTIDE SEQUENCE [LARGE SCALE GENOMIC DNA]</scope>
    <source>
        <strain evidence="2 3">CMW 5346</strain>
    </source>
</reference>
<feature type="compositionally biased region" description="Basic and acidic residues" evidence="1">
    <location>
        <begin position="15"/>
        <end position="24"/>
    </location>
</feature>
<dbReference type="Proteomes" id="UP001583186">
    <property type="component" value="Unassembled WGS sequence"/>
</dbReference>
<name>A0ABR3ZGT3_9PEZI</name>
<proteinExistence type="predicted"/>
<feature type="compositionally biased region" description="Polar residues" evidence="1">
    <location>
        <begin position="1"/>
        <end position="11"/>
    </location>
</feature>
<sequence length="215" mass="24397">MAISQAANTPQKPAVPDRKPEESRPSSSSVPIIKRKRELPQVTVEMCPPPSSPPPRPRSPTRPLTRCQILRARYPRRPEDVGKTIRITCQLTRMKPADYPSPYLYFVAFEKLMTQQDRMGFAMKDSTKSELLLRAITILVKEEGEHLRRSGGKGKLDYIQLLAQMKKKYHPNGSRMAVQPRPPGLRRSLLRPQPQALKLPSLHCQLPAALILPRI</sequence>
<feature type="region of interest" description="Disordered" evidence="1">
    <location>
        <begin position="1"/>
        <end position="65"/>
    </location>
</feature>
<organism evidence="2 3">
    <name type="scientific">Sporothrix stenoceras</name>
    <dbReference type="NCBI Taxonomy" id="5173"/>
    <lineage>
        <taxon>Eukaryota</taxon>
        <taxon>Fungi</taxon>
        <taxon>Dikarya</taxon>
        <taxon>Ascomycota</taxon>
        <taxon>Pezizomycotina</taxon>
        <taxon>Sordariomycetes</taxon>
        <taxon>Sordariomycetidae</taxon>
        <taxon>Ophiostomatales</taxon>
        <taxon>Ophiostomataceae</taxon>
        <taxon>Sporothrix</taxon>
    </lineage>
</organism>
<protein>
    <submittedName>
        <fullName evidence="2">Uncharacterized protein</fullName>
    </submittedName>
</protein>
<evidence type="ECO:0000313" key="2">
    <source>
        <dbReference type="EMBL" id="KAL1899512.1"/>
    </source>
</evidence>
<gene>
    <name evidence="2" type="ORF">Sste5346_002911</name>
</gene>
<dbReference type="EMBL" id="JAWCUI010000012">
    <property type="protein sequence ID" value="KAL1899512.1"/>
    <property type="molecule type" value="Genomic_DNA"/>
</dbReference>
<evidence type="ECO:0000256" key="1">
    <source>
        <dbReference type="SAM" id="MobiDB-lite"/>
    </source>
</evidence>
<comment type="caution">
    <text evidence="2">The sequence shown here is derived from an EMBL/GenBank/DDBJ whole genome shotgun (WGS) entry which is preliminary data.</text>
</comment>